<dbReference type="FunFam" id="1.10.287.950:FF:000001">
    <property type="entry name" value="Methyl-accepting chemotaxis sensory transducer"/>
    <property type="match status" value="1"/>
</dbReference>
<dbReference type="Proteomes" id="UP000176037">
    <property type="component" value="Unassembled WGS sequence"/>
</dbReference>
<dbReference type="PANTHER" id="PTHR43531:SF14">
    <property type="entry name" value="METHYL-ACCEPTING CHEMOTAXIS PROTEIN I-RELATED"/>
    <property type="match status" value="1"/>
</dbReference>
<dbReference type="CDD" id="cd00130">
    <property type="entry name" value="PAS"/>
    <property type="match status" value="5"/>
</dbReference>
<dbReference type="SMART" id="SM00283">
    <property type="entry name" value="MA"/>
    <property type="match status" value="1"/>
</dbReference>
<evidence type="ECO:0000256" key="6">
    <source>
        <dbReference type="SAM" id="Coils"/>
    </source>
</evidence>
<feature type="domain" description="PAC" evidence="10">
    <location>
        <begin position="206"/>
        <end position="258"/>
    </location>
</feature>
<evidence type="ECO:0000313" key="12">
    <source>
        <dbReference type="EMBL" id="OFI32661.1"/>
    </source>
</evidence>
<dbReference type="PROSITE" id="PS50112">
    <property type="entry name" value="PAS"/>
    <property type="match status" value="1"/>
</dbReference>
<accession>A0A1E8F9S4</accession>
<dbReference type="EMBL" id="MJIC01000016">
    <property type="protein sequence ID" value="OFI32661.1"/>
    <property type="molecule type" value="Genomic_DNA"/>
</dbReference>
<feature type="compositionally biased region" description="Polar residues" evidence="7">
    <location>
        <begin position="727"/>
        <end position="736"/>
    </location>
</feature>
<dbReference type="PROSITE" id="PS50113">
    <property type="entry name" value="PAC"/>
    <property type="match status" value="4"/>
</dbReference>
<feature type="domain" description="PAC" evidence="10">
    <location>
        <begin position="572"/>
        <end position="624"/>
    </location>
</feature>
<feature type="region of interest" description="Disordered" evidence="7">
    <location>
        <begin position="988"/>
        <end position="1015"/>
    </location>
</feature>
<feature type="domain" description="PAC" evidence="10">
    <location>
        <begin position="328"/>
        <end position="380"/>
    </location>
</feature>
<feature type="domain" description="PAS" evidence="9">
    <location>
        <begin position="496"/>
        <end position="543"/>
    </location>
</feature>
<dbReference type="PROSITE" id="PS50885">
    <property type="entry name" value="HAMP"/>
    <property type="match status" value="1"/>
</dbReference>
<dbReference type="SMART" id="SM00086">
    <property type="entry name" value="PAC"/>
    <property type="match status" value="4"/>
</dbReference>
<dbReference type="OrthoDB" id="9765776at2"/>
<dbReference type="RefSeq" id="WP_070178189.1">
    <property type="nucleotide sequence ID" value="NZ_BMJR01000005.1"/>
</dbReference>
<dbReference type="CDD" id="cd11386">
    <property type="entry name" value="MCP_signal"/>
    <property type="match status" value="1"/>
</dbReference>
<evidence type="ECO:0000259" key="8">
    <source>
        <dbReference type="PROSITE" id="PS50111"/>
    </source>
</evidence>
<dbReference type="SUPFAM" id="SSF55785">
    <property type="entry name" value="PYP-like sensor domain (PAS domain)"/>
    <property type="match status" value="4"/>
</dbReference>
<evidence type="ECO:0000256" key="4">
    <source>
        <dbReference type="ARBA" id="ARBA00029447"/>
    </source>
</evidence>
<feature type="region of interest" description="Disordered" evidence="7">
    <location>
        <begin position="727"/>
        <end position="750"/>
    </location>
</feature>
<dbReference type="STRING" id="1856405.BFC17_05780"/>
<feature type="domain" description="PAC" evidence="10">
    <location>
        <begin position="450"/>
        <end position="502"/>
    </location>
</feature>
<dbReference type="InterPro" id="IPR051310">
    <property type="entry name" value="MCP_chemotaxis"/>
</dbReference>
<dbReference type="GO" id="GO:0004888">
    <property type="term" value="F:transmembrane signaling receptor activity"/>
    <property type="evidence" value="ECO:0007669"/>
    <property type="project" value="InterPro"/>
</dbReference>
<feature type="coiled-coil region" evidence="6">
    <location>
        <begin position="922"/>
        <end position="953"/>
    </location>
</feature>
<dbReference type="GO" id="GO:0007165">
    <property type="term" value="P:signal transduction"/>
    <property type="evidence" value="ECO:0007669"/>
    <property type="project" value="UniProtKB-KW"/>
</dbReference>
<dbReference type="PANTHER" id="PTHR43531">
    <property type="entry name" value="PROTEIN ICFG"/>
    <property type="match status" value="1"/>
</dbReference>
<evidence type="ECO:0000256" key="7">
    <source>
        <dbReference type="SAM" id="MobiDB-lite"/>
    </source>
</evidence>
<evidence type="ECO:0000313" key="13">
    <source>
        <dbReference type="Proteomes" id="UP000176037"/>
    </source>
</evidence>
<dbReference type="GO" id="GO:0005886">
    <property type="term" value="C:plasma membrane"/>
    <property type="evidence" value="ECO:0007669"/>
    <property type="project" value="TreeGrafter"/>
</dbReference>
<evidence type="ECO:0000256" key="5">
    <source>
        <dbReference type="PROSITE-ProRule" id="PRU00284"/>
    </source>
</evidence>
<gene>
    <name evidence="12" type="ORF">BFC17_05780</name>
</gene>
<dbReference type="InterPro" id="IPR004089">
    <property type="entry name" value="MCPsignal_dom"/>
</dbReference>
<dbReference type="NCBIfam" id="TIGR00229">
    <property type="entry name" value="sensory_box"/>
    <property type="match status" value="4"/>
</dbReference>
<dbReference type="InterPro" id="IPR000700">
    <property type="entry name" value="PAS-assoc_C"/>
</dbReference>
<dbReference type="Gene3D" id="3.30.450.20">
    <property type="entry name" value="PAS domain"/>
    <property type="match status" value="5"/>
</dbReference>
<keyword evidence="2" id="KW-0488">Methylation</keyword>
<name>A0A1E8F9S4_9ALTE</name>
<organism evidence="12 13">
    <name type="scientific">Alteromonas lipolytica</name>
    <dbReference type="NCBI Taxonomy" id="1856405"/>
    <lineage>
        <taxon>Bacteria</taxon>
        <taxon>Pseudomonadati</taxon>
        <taxon>Pseudomonadota</taxon>
        <taxon>Gammaproteobacteria</taxon>
        <taxon>Alteromonadales</taxon>
        <taxon>Alteromonadaceae</taxon>
        <taxon>Alteromonas/Salinimonas group</taxon>
        <taxon>Alteromonas</taxon>
    </lineage>
</organism>
<comment type="similarity">
    <text evidence="4">Belongs to the methyl-accepting chemotaxis (MCP) protein family.</text>
</comment>
<protein>
    <submittedName>
        <fullName evidence="12">Chemotaxis protein</fullName>
    </submittedName>
</protein>
<feature type="domain" description="Methyl-accepting transducer" evidence="8">
    <location>
        <begin position="715"/>
        <end position="944"/>
    </location>
</feature>
<dbReference type="GO" id="GO:0006935">
    <property type="term" value="P:chemotaxis"/>
    <property type="evidence" value="ECO:0007669"/>
    <property type="project" value="InterPro"/>
</dbReference>
<dbReference type="InterPro" id="IPR001610">
    <property type="entry name" value="PAC"/>
</dbReference>
<dbReference type="AlphaFoldDB" id="A0A1E8F9S4"/>
<feature type="compositionally biased region" description="Low complexity" evidence="7">
    <location>
        <begin position="737"/>
        <end position="750"/>
    </location>
</feature>
<keyword evidence="3 5" id="KW-0807">Transducer</keyword>
<keyword evidence="6" id="KW-0175">Coiled coil</keyword>
<proteinExistence type="inferred from homology"/>
<dbReference type="InterPro" id="IPR013655">
    <property type="entry name" value="PAS_fold_3"/>
</dbReference>
<dbReference type="PROSITE" id="PS50111">
    <property type="entry name" value="CHEMOTAXIS_TRANSDUC_2"/>
    <property type="match status" value="1"/>
</dbReference>
<comment type="subcellular location">
    <subcellularLocation>
        <location evidence="1">Membrane</location>
    </subcellularLocation>
</comment>
<evidence type="ECO:0000259" key="9">
    <source>
        <dbReference type="PROSITE" id="PS50112"/>
    </source>
</evidence>
<dbReference type="Pfam" id="PF00015">
    <property type="entry name" value="MCPsignal"/>
    <property type="match status" value="1"/>
</dbReference>
<reference evidence="12 13" key="1">
    <citation type="submission" date="2016-09" db="EMBL/GenBank/DDBJ databases">
        <title>Alteromonas lipolytica, a new species isolated from sea water.</title>
        <authorList>
            <person name="Wu Y.-H."/>
            <person name="Cheng H."/>
            <person name="Xu X.-W."/>
        </authorList>
    </citation>
    <scope>NUCLEOTIDE SEQUENCE [LARGE SCALE GENOMIC DNA]</scope>
    <source>
        <strain evidence="12 13">JW12</strain>
    </source>
</reference>
<evidence type="ECO:0000259" key="11">
    <source>
        <dbReference type="PROSITE" id="PS50885"/>
    </source>
</evidence>
<sequence>MGVLNIFNQDALKKAQQQALIQNKALDASSSFLMVLNSEGIITYTNPALRNLFRLHQAQLQTNQGQWQADLLAGQHCSVIKADLTNLLATAGQRQSVQIGSYTLELNVTAVQGITGQIDSYVLEWFDEQENQLAFGKIAAMERSQAVIEFTPDGTIENANELFLNAMGYRLDEIKGQHHSMFVDSNYARSGEYKDFWQKLRNGEFHAGEYCRFDKQGDAIWIQASYNPVLDKNGKVAKVIKFATDITAEKMRNADFSGQLDAIGKSQAVIEFDLNGIILTANENFLNAMGYTLAEIKGQHHRKFVSSDYANSPEYATFWQKLQAGEFFSGEYQRFGKDNKEIWIQASYNPIMDLDGKPYKVVKYASDITEAKLRNADYAGQLEAIGKSQATIEFTPDGTIVTANENFLNTVGYTIDEIKGQHHRLFVEAKEQNSSAYKSFWNDLKKGKFFAGEFKRIGKNDEEVWIQASYNPIFDMNGKVFKVVKYATDITAEKQKNAYFEGQLDAISKSQAVIEFDLNGVILNANENFCATLGYSRDEIMGKHHSLFVEKEYKNSADYTAFWDKLNKGIYASGEFKRIAKGGREVFIQATYNPIMDQNGKPFRVVKFATDVTARTKAVNEIKHIMHSLSKGDLNCSIEQEFEGDFKELGQATEQFIKDMRTTIMDIKNVMTQLAAGDLTCSIEHEFEGDFQVLGEAINQFIFNMRSTIGEINTAVETINTASSEIASGNADLSSRTEQQASSLEETSSSMEELNGTVKLNAENAEQANGLAAQACEVAAQGGDMIRQVVTTMSSINESAQEISDIIGVIDGIAFQTNILALNAAVEAARAGEQGRGFAVVASEVRTLAQRSAEAAKDIKELISDSVSKITTGNELVNRSGDTMNDVVNSIKRVNDIMSEIAAASVQQASGIDEVSKAVVQMDEMTQQNAALVEEAAAAADSLRQQASQLSDRVSSFKLDTSAAAPVGFAAPIATRTLNVPPAAKKLNGSALNGSKMPPAMLKPSVSSEDDWESF</sequence>
<dbReference type="PRINTS" id="PR00260">
    <property type="entry name" value="CHEMTRNSDUCR"/>
</dbReference>
<dbReference type="SUPFAM" id="SSF58104">
    <property type="entry name" value="Methyl-accepting chemotaxis protein (MCP) signaling domain"/>
    <property type="match status" value="1"/>
</dbReference>
<evidence type="ECO:0000256" key="2">
    <source>
        <dbReference type="ARBA" id="ARBA00022481"/>
    </source>
</evidence>
<dbReference type="InterPro" id="IPR003660">
    <property type="entry name" value="HAMP_dom"/>
</dbReference>
<keyword evidence="13" id="KW-1185">Reference proteome</keyword>
<feature type="domain" description="HAMP" evidence="11">
    <location>
        <begin position="658"/>
        <end position="710"/>
    </location>
</feature>
<evidence type="ECO:0000256" key="3">
    <source>
        <dbReference type="ARBA" id="ARBA00023224"/>
    </source>
</evidence>
<evidence type="ECO:0000256" key="1">
    <source>
        <dbReference type="ARBA" id="ARBA00004370"/>
    </source>
</evidence>
<dbReference type="Gene3D" id="1.10.287.950">
    <property type="entry name" value="Methyl-accepting chemotaxis protein"/>
    <property type="match status" value="1"/>
</dbReference>
<dbReference type="Pfam" id="PF08447">
    <property type="entry name" value="PAS_3"/>
    <property type="match status" value="4"/>
</dbReference>
<dbReference type="InterPro" id="IPR000014">
    <property type="entry name" value="PAS"/>
</dbReference>
<evidence type="ECO:0000259" key="10">
    <source>
        <dbReference type="PROSITE" id="PS50113"/>
    </source>
</evidence>
<comment type="caution">
    <text evidence="12">The sequence shown here is derived from an EMBL/GenBank/DDBJ whole genome shotgun (WGS) entry which is preliminary data.</text>
</comment>
<dbReference type="SMART" id="SM00091">
    <property type="entry name" value="PAS"/>
    <property type="match status" value="5"/>
</dbReference>
<dbReference type="InterPro" id="IPR035965">
    <property type="entry name" value="PAS-like_dom_sf"/>
</dbReference>
<dbReference type="InterPro" id="IPR004090">
    <property type="entry name" value="Chemotax_Me-accpt_rcpt"/>
</dbReference>